<evidence type="ECO:0000313" key="1">
    <source>
        <dbReference type="EMBL" id="HAF2890480.1"/>
    </source>
</evidence>
<gene>
    <name evidence="1" type="ORF">G8K99_001810</name>
</gene>
<proteinExistence type="predicted"/>
<reference evidence="1" key="2">
    <citation type="submission" date="2020-02" db="EMBL/GenBank/DDBJ databases">
        <authorList>
            <consortium name="NCBI Pathogen Detection Project"/>
        </authorList>
    </citation>
    <scope>NUCLEOTIDE SEQUENCE</scope>
    <source>
        <strain evidence="1">MA.MC_06-0569</strain>
    </source>
</reference>
<sequence>MKGIEKIIADAKRAGCTVYEKNGRYEITKPNRKNITLIISPDGTAYRGDVDLTVTKTIRTQKEMKKALGL</sequence>
<comment type="caution">
    <text evidence="1">The sequence shown here is derived from an EMBL/GenBank/DDBJ whole genome shotgun (WGS) entry which is preliminary data.</text>
</comment>
<organism evidence="1">
    <name type="scientific">Salmonella enterica</name>
    <name type="common">Salmonella choleraesuis</name>
    <dbReference type="NCBI Taxonomy" id="28901"/>
    <lineage>
        <taxon>Bacteria</taxon>
        <taxon>Pseudomonadati</taxon>
        <taxon>Pseudomonadota</taxon>
        <taxon>Gammaproteobacteria</taxon>
        <taxon>Enterobacterales</taxon>
        <taxon>Enterobacteriaceae</taxon>
        <taxon>Salmonella</taxon>
    </lineage>
</organism>
<reference evidence="1" key="1">
    <citation type="journal article" date="2018" name="Genome Biol.">
        <title>SKESA: strategic k-mer extension for scrupulous assemblies.</title>
        <authorList>
            <person name="Souvorov A."/>
            <person name="Agarwala R."/>
            <person name="Lipman D.J."/>
        </authorList>
    </citation>
    <scope>NUCLEOTIDE SEQUENCE</scope>
    <source>
        <strain evidence="1">MA.MC_06-0569</strain>
    </source>
</reference>
<name>A0A744VFL3_SALER</name>
<protein>
    <submittedName>
        <fullName evidence="1">Uncharacterized protein</fullName>
    </submittedName>
</protein>
<accession>A0A744VFL3</accession>
<dbReference type="EMBL" id="DAAUHS010000003">
    <property type="protein sequence ID" value="HAF2890480.1"/>
    <property type="molecule type" value="Genomic_DNA"/>
</dbReference>
<dbReference type="AlphaFoldDB" id="A0A744VFL3"/>